<feature type="compositionally biased region" description="Acidic residues" evidence="1">
    <location>
        <begin position="316"/>
        <end position="331"/>
    </location>
</feature>
<sequence>MTAPFSHTQRPVRLTVSLQAIARKGAPSTGPIDRTLVIPQHGLVEIGRASTSATKNRKPAADNALFECAVMSRHHAAISAPKGPHGPIMLEDTGSMHGVYVNGRKILRTEIFSRDEIRFGSQVTRAEGEFLPPTQAFNFDEYPLLTPIPATFDGVEVRITNIVRSGASFSNPFSTSTITNTSTSVTLPESSKKVNPPSYRVPGYDTDSSKEDLTSITSEEPSISVKPSISTKPSTVIKPATYIDLDPPSPPVYARSVVEVDDFTDNMSEEVSDFDSEFDDGYDYPDNPDEIDHDDDSQAASDRDESPGLSESFNDYSDEEDVIDSESEESFETQLDNTTVLPVVESFKSKAANTQAHIQTQTQAHAHAQAQEVEKPRDTAEEVMSIPWLVENSMTAAAHEWYYPHITLPQLHYDSIKIPLAPSQKDASLATSKDDISAAPRDQKKDPEIKAIHNTDDLRIDDVVVKEVIAESRVAPAVFTPIIAPEPAVAEKQIAAQAPTAAELFHKGDSPAGSKRKRDVEDDGHEELPASSTARRLFKFRLGPQHKKALANFLPKRTIVKAAPRPIKRAKRSTAKVALSAFAGALGGMATVVGVLMTPQCEQLLANWPMP</sequence>
<dbReference type="SUPFAM" id="SSF49879">
    <property type="entry name" value="SMAD/FHA domain"/>
    <property type="match status" value="1"/>
</dbReference>
<dbReference type="Gene3D" id="2.60.200.20">
    <property type="match status" value="1"/>
</dbReference>
<protein>
    <recommendedName>
        <fullName evidence="2">FHA domain-containing protein</fullName>
    </recommendedName>
</protein>
<reference evidence="3 4" key="1">
    <citation type="submission" date="2018-10" db="EMBL/GenBank/DDBJ databases">
        <title>Fifty Aureobasidium pullulans genomes reveal a recombining polyextremotolerant generalist.</title>
        <authorList>
            <person name="Gostincar C."/>
            <person name="Turk M."/>
            <person name="Zajc J."/>
            <person name="Gunde-Cimerman N."/>
        </authorList>
    </citation>
    <scope>NUCLEOTIDE SEQUENCE [LARGE SCALE GENOMIC DNA]</scope>
    <source>
        <strain evidence="3 4">EXF-11318</strain>
    </source>
</reference>
<accession>A0A4S8VPD9</accession>
<dbReference type="Proteomes" id="UP000308014">
    <property type="component" value="Unassembled WGS sequence"/>
</dbReference>
<evidence type="ECO:0000256" key="1">
    <source>
        <dbReference type="SAM" id="MobiDB-lite"/>
    </source>
</evidence>
<feature type="compositionally biased region" description="Acidic residues" evidence="1">
    <location>
        <begin position="269"/>
        <end position="297"/>
    </location>
</feature>
<feature type="region of interest" description="Disordered" evidence="1">
    <location>
        <begin position="502"/>
        <end position="529"/>
    </location>
</feature>
<feature type="compositionally biased region" description="Basic and acidic residues" evidence="1">
    <location>
        <begin position="432"/>
        <end position="447"/>
    </location>
</feature>
<feature type="compositionally biased region" description="Polar residues" evidence="1">
    <location>
        <begin position="214"/>
        <end position="231"/>
    </location>
</feature>
<feature type="region of interest" description="Disordered" evidence="1">
    <location>
        <begin position="352"/>
        <end position="377"/>
    </location>
</feature>
<feature type="domain" description="FHA" evidence="2">
    <location>
        <begin position="44"/>
        <end position="106"/>
    </location>
</feature>
<dbReference type="EMBL" id="QZAJ01000220">
    <property type="protein sequence ID" value="THW13802.1"/>
    <property type="molecule type" value="Genomic_DNA"/>
</dbReference>
<proteinExistence type="predicted"/>
<feature type="region of interest" description="Disordered" evidence="1">
    <location>
        <begin position="269"/>
        <end position="334"/>
    </location>
</feature>
<dbReference type="InterPro" id="IPR000253">
    <property type="entry name" value="FHA_dom"/>
</dbReference>
<dbReference type="PROSITE" id="PS50006">
    <property type="entry name" value="FHA_DOMAIN"/>
    <property type="match status" value="1"/>
</dbReference>
<comment type="caution">
    <text evidence="3">The sequence shown here is derived from an EMBL/GenBank/DDBJ whole genome shotgun (WGS) entry which is preliminary data.</text>
</comment>
<feature type="region of interest" description="Disordered" evidence="1">
    <location>
        <begin position="424"/>
        <end position="447"/>
    </location>
</feature>
<evidence type="ECO:0000259" key="2">
    <source>
        <dbReference type="PROSITE" id="PS50006"/>
    </source>
</evidence>
<evidence type="ECO:0000313" key="4">
    <source>
        <dbReference type="Proteomes" id="UP000308014"/>
    </source>
</evidence>
<name>A0A4S8VPD9_AURPU</name>
<dbReference type="AlphaFoldDB" id="A0A4S8VPD9"/>
<feature type="region of interest" description="Disordered" evidence="1">
    <location>
        <begin position="179"/>
        <end position="231"/>
    </location>
</feature>
<dbReference type="SMART" id="SM00240">
    <property type="entry name" value="FHA"/>
    <property type="match status" value="1"/>
</dbReference>
<dbReference type="Pfam" id="PF00498">
    <property type="entry name" value="FHA"/>
    <property type="match status" value="1"/>
</dbReference>
<organism evidence="3 4">
    <name type="scientific">Aureobasidium pullulans</name>
    <name type="common">Black yeast</name>
    <name type="synonym">Pullularia pullulans</name>
    <dbReference type="NCBI Taxonomy" id="5580"/>
    <lineage>
        <taxon>Eukaryota</taxon>
        <taxon>Fungi</taxon>
        <taxon>Dikarya</taxon>
        <taxon>Ascomycota</taxon>
        <taxon>Pezizomycotina</taxon>
        <taxon>Dothideomycetes</taxon>
        <taxon>Dothideomycetidae</taxon>
        <taxon>Dothideales</taxon>
        <taxon>Saccotheciaceae</taxon>
        <taxon>Aureobasidium</taxon>
    </lineage>
</organism>
<gene>
    <name evidence="3" type="ORF">D6D24_05834</name>
</gene>
<dbReference type="InterPro" id="IPR008984">
    <property type="entry name" value="SMAD_FHA_dom_sf"/>
</dbReference>
<feature type="compositionally biased region" description="Low complexity" evidence="1">
    <location>
        <begin position="352"/>
        <end position="371"/>
    </location>
</feature>
<evidence type="ECO:0000313" key="3">
    <source>
        <dbReference type="EMBL" id="THW13802.1"/>
    </source>
</evidence>